<organism evidence="1 2">
    <name type="scientific">Agrobacterium rosae</name>
    <dbReference type="NCBI Taxonomy" id="1972867"/>
    <lineage>
        <taxon>Bacteria</taxon>
        <taxon>Pseudomonadati</taxon>
        <taxon>Pseudomonadota</taxon>
        <taxon>Alphaproteobacteria</taxon>
        <taxon>Hyphomicrobiales</taxon>
        <taxon>Rhizobiaceae</taxon>
        <taxon>Rhizobium/Agrobacterium group</taxon>
        <taxon>Agrobacterium</taxon>
    </lineage>
</organism>
<name>A0A1R3TT89_9HYPH</name>
<dbReference type="Pfam" id="PF06935">
    <property type="entry name" value="DUF1284"/>
    <property type="match status" value="1"/>
</dbReference>
<gene>
    <name evidence="1" type="ORF">DSM25559_1674</name>
</gene>
<accession>A0A1R3TT89</accession>
<dbReference type="EMBL" id="FMUE01000003">
    <property type="protein sequence ID" value="SCX18071.1"/>
    <property type="molecule type" value="Genomic_DNA"/>
</dbReference>
<sequence length="148" mass="16182">MTVRLRAHHLLCMLTYVGKGYTPGFTVNYDRVAERLNGGEEIEIVSGPDDICAPLLGDDAAHCFKESVNGRDANALAVVAEWLGETPKIGDRIGPDKAFIEKLRSGFQQGHLRKACSGCEWTSLCDRVSQSNFCGVKIAPQMASKLIR</sequence>
<dbReference type="STRING" id="1907666.DSM25559_1674"/>
<protein>
    <recommendedName>
        <fullName evidence="3">2Fe-2S ferredoxin</fullName>
    </recommendedName>
</protein>
<dbReference type="Proteomes" id="UP000187891">
    <property type="component" value="Unassembled WGS sequence"/>
</dbReference>
<dbReference type="AlphaFoldDB" id="A0A1R3TT89"/>
<dbReference type="InterPro" id="IPR009702">
    <property type="entry name" value="DUF1284"/>
</dbReference>
<evidence type="ECO:0000313" key="1">
    <source>
        <dbReference type="EMBL" id="SCX18071.1"/>
    </source>
</evidence>
<dbReference type="RefSeq" id="WP_077119010.1">
    <property type="nucleotide sequence ID" value="NZ_FMUE01000003.1"/>
</dbReference>
<evidence type="ECO:0008006" key="3">
    <source>
        <dbReference type="Google" id="ProtNLM"/>
    </source>
</evidence>
<reference evidence="2" key="1">
    <citation type="submission" date="2016-10" db="EMBL/GenBank/DDBJ databases">
        <authorList>
            <person name="Wibberg D."/>
        </authorList>
    </citation>
    <scope>NUCLEOTIDE SEQUENCE [LARGE SCALE GENOMIC DNA]</scope>
</reference>
<proteinExistence type="predicted"/>
<evidence type="ECO:0000313" key="2">
    <source>
        <dbReference type="Proteomes" id="UP000187891"/>
    </source>
</evidence>